<accession>A0A844W9Y3</accession>
<dbReference type="RefSeq" id="WP_160381971.1">
    <property type="nucleotide sequence ID" value="NZ_WNXQ01000003.1"/>
</dbReference>
<dbReference type="Proteomes" id="UP000443843">
    <property type="component" value="Unassembled WGS sequence"/>
</dbReference>
<evidence type="ECO:0000313" key="2">
    <source>
        <dbReference type="Proteomes" id="UP000443843"/>
    </source>
</evidence>
<protein>
    <submittedName>
        <fullName evidence="1">CoA transferase</fullName>
    </submittedName>
</protein>
<keyword evidence="1" id="KW-0808">Transferase</keyword>
<comment type="caution">
    <text evidence="1">The sequence shown here is derived from an EMBL/GenBank/DDBJ whole genome shotgun (WGS) entry which is preliminary data.</text>
</comment>
<sequence length="365" mass="38102">MSAPLDGLKVADFSELLPGPFLSMALVELGAEVTKVERPPHGDGLRRASPGLFRLVNRGKGSVALNLKDDAGRAAALDLVSGMDVMIDGFRPGVMDRLGVGYAACRAVNPRLIYIGMYGYGATGPMAGAPGHDLNYLALAGVTALCGRPDGPPEHSFGLPVADLGGALYGLSSVLAAVIQRDRTGEGQFIDLSLTDCLAHWVNTRRAVYDAAGVEDLPGQRRIALVRPAYGVFACADGAVSIAALEDHFWRAVCATLDMGRFDDPAYAAAAARREEAGAINARIADQVARQPLADLLARFEAGDVPASPVLSPAEAAASDHFAARGLIEDSPAGPITPFPVRLNGMRRITAPVPELNASRGASGR</sequence>
<dbReference type="PANTHER" id="PTHR48228:SF5">
    <property type="entry name" value="ALPHA-METHYLACYL-COA RACEMASE"/>
    <property type="match status" value="1"/>
</dbReference>
<evidence type="ECO:0000313" key="1">
    <source>
        <dbReference type="EMBL" id="MWB77703.1"/>
    </source>
</evidence>
<dbReference type="SUPFAM" id="SSF89796">
    <property type="entry name" value="CoA-transferase family III (CaiB/BaiF)"/>
    <property type="match status" value="1"/>
</dbReference>
<dbReference type="PANTHER" id="PTHR48228">
    <property type="entry name" value="SUCCINYL-COA--D-CITRAMALATE COA-TRANSFERASE"/>
    <property type="match status" value="1"/>
</dbReference>
<dbReference type="EMBL" id="WNXQ01000003">
    <property type="protein sequence ID" value="MWB77703.1"/>
    <property type="molecule type" value="Genomic_DNA"/>
</dbReference>
<dbReference type="InterPro" id="IPR044855">
    <property type="entry name" value="CoA-Trfase_III_dom3_sf"/>
</dbReference>
<dbReference type="InterPro" id="IPR023606">
    <property type="entry name" value="CoA-Trfase_III_dom_1_sf"/>
</dbReference>
<dbReference type="Gene3D" id="3.40.50.10540">
    <property type="entry name" value="Crotonobetainyl-coa:carnitine coa-transferase, domain 1"/>
    <property type="match status" value="1"/>
</dbReference>
<dbReference type="Pfam" id="PF02515">
    <property type="entry name" value="CoA_transf_3"/>
    <property type="match status" value="1"/>
</dbReference>
<dbReference type="InterPro" id="IPR003673">
    <property type="entry name" value="CoA-Trfase_fam_III"/>
</dbReference>
<proteinExistence type="predicted"/>
<organism evidence="1 2">
    <name type="scientific">Pseudooceanicola pacificus</name>
    <dbReference type="NCBI Taxonomy" id="2676438"/>
    <lineage>
        <taxon>Bacteria</taxon>
        <taxon>Pseudomonadati</taxon>
        <taxon>Pseudomonadota</taxon>
        <taxon>Alphaproteobacteria</taxon>
        <taxon>Rhodobacterales</taxon>
        <taxon>Paracoccaceae</taxon>
        <taxon>Pseudooceanicola</taxon>
    </lineage>
</organism>
<dbReference type="Gene3D" id="3.30.1540.10">
    <property type="entry name" value="formyl-coa transferase, domain 3"/>
    <property type="match status" value="1"/>
</dbReference>
<keyword evidence="2" id="KW-1185">Reference proteome</keyword>
<name>A0A844W9Y3_9RHOB</name>
<dbReference type="InterPro" id="IPR050509">
    <property type="entry name" value="CoA-transferase_III"/>
</dbReference>
<dbReference type="GO" id="GO:0016740">
    <property type="term" value="F:transferase activity"/>
    <property type="evidence" value="ECO:0007669"/>
    <property type="project" value="UniProtKB-KW"/>
</dbReference>
<dbReference type="AlphaFoldDB" id="A0A844W9Y3"/>
<reference evidence="1 2" key="1">
    <citation type="submission" date="2019-11" db="EMBL/GenBank/DDBJ databases">
        <title>Pseudooceanicola pacifica sp. nov., isolated from deep-sea sediment of the Pacific Ocean.</title>
        <authorList>
            <person name="Lyu L."/>
        </authorList>
    </citation>
    <scope>NUCLEOTIDE SEQUENCE [LARGE SCALE GENOMIC DNA]</scope>
    <source>
        <strain evidence="1 2">216_PA32_1</strain>
    </source>
</reference>
<gene>
    <name evidence="1" type="ORF">GLS40_06675</name>
</gene>